<comment type="subcellular location">
    <subcellularLocation>
        <location evidence="1 9">Cytoplasm</location>
    </subcellularLocation>
</comment>
<evidence type="ECO:0000256" key="7">
    <source>
        <dbReference type="ARBA" id="ARBA00022884"/>
    </source>
</evidence>
<organism evidence="11 12">
    <name type="scientific">Candidatus Methanofastidiosum methylothiophilum</name>
    <dbReference type="NCBI Taxonomy" id="1705564"/>
    <lineage>
        <taxon>Archaea</taxon>
        <taxon>Methanobacteriati</taxon>
        <taxon>Methanobacteriota</taxon>
        <taxon>Stenosarchaea group</taxon>
        <taxon>Candidatus Methanofastidiosia</taxon>
        <taxon>Candidatus Methanofastidiosales</taxon>
        <taxon>Candidatus Methanofastidiosaceae</taxon>
        <taxon>Candidatus Methanofastidiosum</taxon>
    </lineage>
</organism>
<dbReference type="GO" id="GO:0002937">
    <property type="term" value="P:tRNA 4-thiouridine biosynthesis"/>
    <property type="evidence" value="ECO:0007669"/>
    <property type="project" value="TreeGrafter"/>
</dbReference>
<dbReference type="InterPro" id="IPR054173">
    <property type="entry name" value="ThiI_fer"/>
</dbReference>
<dbReference type="InterPro" id="IPR049961">
    <property type="entry name" value="ThiI_N"/>
</dbReference>
<dbReference type="InterPro" id="IPR020536">
    <property type="entry name" value="ThiI_AANH"/>
</dbReference>
<dbReference type="GO" id="GO:0052837">
    <property type="term" value="P:thiazole biosynthetic process"/>
    <property type="evidence" value="ECO:0007669"/>
    <property type="project" value="TreeGrafter"/>
</dbReference>
<proteinExistence type="inferred from homology"/>
<feature type="binding site" evidence="9">
    <location>
        <begin position="204"/>
        <end position="205"/>
    </location>
    <ligand>
        <name>ATP</name>
        <dbReference type="ChEBI" id="CHEBI:30616"/>
    </ligand>
</feature>
<accession>A0A150J813</accession>
<sequence length="367" mass="42049">MEGCVLVRYGEIALKSDQTRKWWNKTLLENMKDCLEKNNISYSSITVVLGRLIVYTENTRKASIALKNVFGITSLSPAIKMEADFEKIKEKSLELSQDKGKKFRVSARRITKDFSMNSNEVNEVLGAYLKEKLDLEVSLLNYDFEMGVEFLEGYAYLFTERIEAYGGLPLGVQGEAICLVSSGIDSPVAAWLLMKRGCKVDLMHFKITEEGYQKYLKIKENLQKFSYGHEIKDYIIDGVPYLSTTKQKLCEKGKEKWVCIFCKRRFLKEAERVCKEKGYLAIITGENLGQVASQTLKNLTVLDSTVKIPVLRPVLTYDKNEIVEMARTINTYQISKEKEPKCPFTPNYPMTAGSIEELESIERMLWE</sequence>
<dbReference type="Gene3D" id="3.30.2130.30">
    <property type="match status" value="1"/>
</dbReference>
<dbReference type="PANTHER" id="PTHR43209">
    <property type="entry name" value="TRNA SULFURTRANSFERASE"/>
    <property type="match status" value="1"/>
</dbReference>
<dbReference type="InterPro" id="IPR050102">
    <property type="entry name" value="tRNA_sulfurtransferase_ThiI"/>
</dbReference>
<dbReference type="SUPFAM" id="SSF52402">
    <property type="entry name" value="Adenine nucleotide alpha hydrolases-like"/>
    <property type="match status" value="1"/>
</dbReference>
<evidence type="ECO:0000313" key="12">
    <source>
        <dbReference type="Proteomes" id="UP000075398"/>
    </source>
</evidence>
<comment type="catalytic activity">
    <reaction evidence="9">
        <text>[ThiI sulfur-carrier protein]-S-sulfanyl-L-cysteine + a uridine in tRNA + 2 reduced [2Fe-2S]-[ferredoxin] + ATP + H(+) = [ThiI sulfur-carrier protein]-L-cysteine + a 4-thiouridine in tRNA + 2 oxidized [2Fe-2S]-[ferredoxin] + AMP + diphosphate</text>
        <dbReference type="Rhea" id="RHEA:24176"/>
        <dbReference type="Rhea" id="RHEA-COMP:10000"/>
        <dbReference type="Rhea" id="RHEA-COMP:10001"/>
        <dbReference type="Rhea" id="RHEA-COMP:13337"/>
        <dbReference type="Rhea" id="RHEA-COMP:13338"/>
        <dbReference type="Rhea" id="RHEA-COMP:13339"/>
        <dbReference type="Rhea" id="RHEA-COMP:13340"/>
        <dbReference type="ChEBI" id="CHEBI:15378"/>
        <dbReference type="ChEBI" id="CHEBI:29950"/>
        <dbReference type="ChEBI" id="CHEBI:30616"/>
        <dbReference type="ChEBI" id="CHEBI:33019"/>
        <dbReference type="ChEBI" id="CHEBI:33737"/>
        <dbReference type="ChEBI" id="CHEBI:33738"/>
        <dbReference type="ChEBI" id="CHEBI:61963"/>
        <dbReference type="ChEBI" id="CHEBI:65315"/>
        <dbReference type="ChEBI" id="CHEBI:136798"/>
        <dbReference type="ChEBI" id="CHEBI:456215"/>
        <dbReference type="EC" id="2.8.1.4"/>
    </reaction>
</comment>
<keyword evidence="6 9" id="KW-0067">ATP-binding</keyword>
<keyword evidence="7 9" id="KW-0694">RNA-binding</keyword>
<dbReference type="UniPathway" id="UPA00060"/>
<evidence type="ECO:0000256" key="8">
    <source>
        <dbReference type="ARBA" id="ARBA00022977"/>
    </source>
</evidence>
<evidence type="ECO:0000256" key="2">
    <source>
        <dbReference type="ARBA" id="ARBA00022490"/>
    </source>
</evidence>
<evidence type="ECO:0000256" key="3">
    <source>
        <dbReference type="ARBA" id="ARBA00022555"/>
    </source>
</evidence>
<dbReference type="Pfam" id="PF22025">
    <property type="entry name" value="ThiI_fer"/>
    <property type="match status" value="1"/>
</dbReference>
<dbReference type="Gene3D" id="3.40.50.620">
    <property type="entry name" value="HUPs"/>
    <property type="match status" value="1"/>
</dbReference>
<dbReference type="GO" id="GO:0004810">
    <property type="term" value="F:CCA tRNA nucleotidyltransferase activity"/>
    <property type="evidence" value="ECO:0007669"/>
    <property type="project" value="InterPro"/>
</dbReference>
<dbReference type="GO" id="GO:0009229">
    <property type="term" value="P:thiamine diphosphate biosynthetic process"/>
    <property type="evidence" value="ECO:0007669"/>
    <property type="project" value="UniProtKB-UniRule"/>
</dbReference>
<feature type="binding site" evidence="9">
    <location>
        <begin position="179"/>
        <end position="180"/>
    </location>
    <ligand>
        <name>ATP</name>
        <dbReference type="ChEBI" id="CHEBI:30616"/>
    </ligand>
</feature>
<keyword evidence="3 9" id="KW-0820">tRNA-binding</keyword>
<dbReference type="Pfam" id="PF02926">
    <property type="entry name" value="THUMP"/>
    <property type="match status" value="1"/>
</dbReference>
<feature type="binding site" evidence="9">
    <location>
        <position position="294"/>
    </location>
    <ligand>
        <name>ATP</name>
        <dbReference type="ChEBI" id="CHEBI:30616"/>
    </ligand>
</feature>
<evidence type="ECO:0000256" key="6">
    <source>
        <dbReference type="ARBA" id="ARBA00022840"/>
    </source>
</evidence>
<feature type="binding site" evidence="9">
    <location>
        <position position="285"/>
    </location>
    <ligand>
        <name>ATP</name>
        <dbReference type="ChEBI" id="CHEBI:30616"/>
    </ligand>
</feature>
<comment type="catalytic activity">
    <reaction evidence="9">
        <text>[ThiS sulfur-carrier protein]-C-terminal Gly-Gly-AMP + S-sulfanyl-L-cysteinyl-[cysteine desulfurase] + AH2 = [ThiS sulfur-carrier protein]-C-terminal-Gly-aminoethanethioate + L-cysteinyl-[cysteine desulfurase] + A + AMP + 2 H(+)</text>
        <dbReference type="Rhea" id="RHEA:43340"/>
        <dbReference type="Rhea" id="RHEA-COMP:12157"/>
        <dbReference type="Rhea" id="RHEA-COMP:12158"/>
        <dbReference type="Rhea" id="RHEA-COMP:12910"/>
        <dbReference type="Rhea" id="RHEA-COMP:19908"/>
        <dbReference type="ChEBI" id="CHEBI:13193"/>
        <dbReference type="ChEBI" id="CHEBI:15378"/>
        <dbReference type="ChEBI" id="CHEBI:17499"/>
        <dbReference type="ChEBI" id="CHEBI:29950"/>
        <dbReference type="ChEBI" id="CHEBI:61963"/>
        <dbReference type="ChEBI" id="CHEBI:90618"/>
        <dbReference type="ChEBI" id="CHEBI:232372"/>
        <dbReference type="ChEBI" id="CHEBI:456215"/>
    </reaction>
</comment>
<protein>
    <recommendedName>
        <fullName evidence="9">Probable tRNA sulfurtransferase</fullName>
        <ecNumber evidence="9">2.8.1.4</ecNumber>
    </recommendedName>
    <alternativeName>
        <fullName evidence="9">Sulfur carrier protein ThiS sulfurtransferase</fullName>
    </alternativeName>
    <alternativeName>
        <fullName evidence="9">Thiamine biosynthesis protein ThiI</fullName>
    </alternativeName>
    <alternativeName>
        <fullName evidence="9">tRNA 4-thiouridine synthase</fullName>
    </alternativeName>
</protein>
<evidence type="ECO:0000259" key="10">
    <source>
        <dbReference type="PROSITE" id="PS51165"/>
    </source>
</evidence>
<keyword evidence="4 9" id="KW-0808">Transferase</keyword>
<dbReference type="InterPro" id="IPR014729">
    <property type="entry name" value="Rossmann-like_a/b/a_fold"/>
</dbReference>
<dbReference type="PROSITE" id="PS51165">
    <property type="entry name" value="THUMP"/>
    <property type="match status" value="1"/>
</dbReference>
<dbReference type="GO" id="GO:0140741">
    <property type="term" value="F:tRNA-uracil-4 sulfurtransferase activity"/>
    <property type="evidence" value="ECO:0007669"/>
    <property type="project" value="UniProtKB-EC"/>
</dbReference>
<dbReference type="HAMAP" id="MF_00021">
    <property type="entry name" value="ThiI"/>
    <property type="match status" value="1"/>
</dbReference>
<dbReference type="AlphaFoldDB" id="A0A150J813"/>
<comment type="caution">
    <text evidence="11">The sequence shown here is derived from an EMBL/GenBank/DDBJ whole genome shotgun (WGS) entry which is preliminary data.</text>
</comment>
<evidence type="ECO:0000256" key="4">
    <source>
        <dbReference type="ARBA" id="ARBA00022679"/>
    </source>
</evidence>
<dbReference type="GO" id="GO:0000049">
    <property type="term" value="F:tRNA binding"/>
    <property type="evidence" value="ECO:0007669"/>
    <property type="project" value="UniProtKB-UniRule"/>
</dbReference>
<dbReference type="Proteomes" id="UP000075398">
    <property type="component" value="Unassembled WGS sequence"/>
</dbReference>
<dbReference type="InterPro" id="IPR003720">
    <property type="entry name" value="tRNA_STrfase"/>
</dbReference>
<dbReference type="InterPro" id="IPR049962">
    <property type="entry name" value="THUMP_ThiI"/>
</dbReference>
<dbReference type="EC" id="2.8.1.4" evidence="9"/>
<feature type="binding site" evidence="9">
    <location>
        <position position="263"/>
    </location>
    <ligand>
        <name>ATP</name>
        <dbReference type="ChEBI" id="CHEBI:30616"/>
    </ligand>
</feature>
<comment type="pathway">
    <text evidence="9">Cofactor biosynthesis; thiamine diphosphate biosynthesis.</text>
</comment>
<dbReference type="PATRIC" id="fig|1705409.3.peg.347"/>
<comment type="function">
    <text evidence="9">Catalyzes the ATP-dependent transfer of a sulfur to tRNA to produce 4-thiouridine in position 8 of tRNAs, which functions as a near-UV photosensor. Also catalyzes the transfer of sulfur to the sulfur carrier protein ThiS, forming ThiS-thiocarboxylate. This is a step in the synthesis of thiazole, in the thiamine biosynthesis pathway. The sulfur is donated as persulfide by IscS.</text>
</comment>
<dbReference type="CDD" id="cd11716">
    <property type="entry name" value="THUMP_ThiI"/>
    <property type="match status" value="1"/>
</dbReference>
<evidence type="ECO:0000256" key="1">
    <source>
        <dbReference type="ARBA" id="ARBA00004496"/>
    </source>
</evidence>
<reference evidence="11 12" key="1">
    <citation type="journal article" date="2016" name="ISME J.">
        <title>Chasing the elusive Euryarchaeota class WSA2: genomes reveal a uniquely fastidious methyl-reducing methanogen.</title>
        <authorList>
            <person name="Nobu M.K."/>
            <person name="Narihiro T."/>
            <person name="Kuroda K."/>
            <person name="Mei R."/>
            <person name="Liu W.T."/>
        </authorList>
    </citation>
    <scope>NUCLEOTIDE SEQUENCE [LARGE SCALE GENOMIC DNA]</scope>
    <source>
        <strain evidence="11">U1lsi0528_Bin055</strain>
    </source>
</reference>
<comment type="similarity">
    <text evidence="9">Belongs to the ThiI family.</text>
</comment>
<evidence type="ECO:0000256" key="9">
    <source>
        <dbReference type="HAMAP-Rule" id="MF_00021"/>
    </source>
</evidence>
<keyword evidence="8 9" id="KW-0784">Thiamine biosynthesis</keyword>
<keyword evidence="5 9" id="KW-0547">Nucleotide-binding</keyword>
<dbReference type="GO" id="GO:0009228">
    <property type="term" value="P:thiamine biosynthetic process"/>
    <property type="evidence" value="ECO:0007669"/>
    <property type="project" value="UniProtKB-KW"/>
</dbReference>
<dbReference type="EMBL" id="LNGC01000007">
    <property type="protein sequence ID" value="KYC53331.1"/>
    <property type="molecule type" value="Genomic_DNA"/>
</dbReference>
<dbReference type="PANTHER" id="PTHR43209:SF1">
    <property type="entry name" value="TRNA SULFURTRANSFERASE"/>
    <property type="match status" value="1"/>
</dbReference>
<dbReference type="SMART" id="SM00981">
    <property type="entry name" value="THUMP"/>
    <property type="match status" value="1"/>
</dbReference>
<dbReference type="GO" id="GO:0005829">
    <property type="term" value="C:cytosol"/>
    <property type="evidence" value="ECO:0007669"/>
    <property type="project" value="TreeGrafter"/>
</dbReference>
<feature type="domain" description="THUMP" evidence="10">
    <location>
        <begin position="60"/>
        <end position="161"/>
    </location>
</feature>
<evidence type="ECO:0000313" key="11">
    <source>
        <dbReference type="EMBL" id="KYC53331.1"/>
    </source>
</evidence>
<dbReference type="GO" id="GO:0005524">
    <property type="term" value="F:ATP binding"/>
    <property type="evidence" value="ECO:0007669"/>
    <property type="project" value="UniProtKB-UniRule"/>
</dbReference>
<dbReference type="Pfam" id="PF02568">
    <property type="entry name" value="ThiI"/>
    <property type="match status" value="1"/>
</dbReference>
<evidence type="ECO:0000256" key="5">
    <source>
        <dbReference type="ARBA" id="ARBA00022741"/>
    </source>
</evidence>
<dbReference type="SUPFAM" id="SSF143437">
    <property type="entry name" value="THUMP domain-like"/>
    <property type="match status" value="1"/>
</dbReference>
<gene>
    <name evidence="9" type="primary">thiI</name>
    <name evidence="11" type="ORF">AMQ22_00335</name>
</gene>
<dbReference type="STRING" id="1705564.APG08_01271"/>
<dbReference type="InterPro" id="IPR004114">
    <property type="entry name" value="THUMP_dom"/>
</dbReference>
<dbReference type="NCBIfam" id="TIGR00342">
    <property type="entry name" value="tRNA uracil 4-sulfurtransferase ThiI"/>
    <property type="match status" value="1"/>
</dbReference>
<keyword evidence="2 9" id="KW-0963">Cytoplasm</keyword>
<name>A0A150J813_9EURY</name>